<dbReference type="GO" id="GO:0050480">
    <property type="term" value="F:imidazolonepropionase activity"/>
    <property type="evidence" value="ECO:0007669"/>
    <property type="project" value="UniProtKB-EC"/>
</dbReference>
<feature type="domain" description="Amidohydrolase 3" evidence="9">
    <location>
        <begin position="59"/>
        <end position="101"/>
    </location>
</feature>
<dbReference type="InterPro" id="IPR032466">
    <property type="entry name" value="Metal_Hydrolase"/>
</dbReference>
<evidence type="ECO:0000256" key="7">
    <source>
        <dbReference type="ARBA" id="ARBA00022833"/>
    </source>
</evidence>
<dbReference type="Gene3D" id="2.30.40.10">
    <property type="entry name" value="Urease, subunit C, domain 1"/>
    <property type="match status" value="1"/>
</dbReference>
<keyword evidence="7" id="KW-0862">Zinc</keyword>
<name>A0A117LH38_9CHLR</name>
<dbReference type="GO" id="GO:0019556">
    <property type="term" value="P:L-histidine catabolic process to glutamate and formamide"/>
    <property type="evidence" value="ECO:0007669"/>
    <property type="project" value="InterPro"/>
</dbReference>
<dbReference type="InterPro" id="IPR011059">
    <property type="entry name" value="Metal-dep_hydrolase_composite"/>
</dbReference>
<dbReference type="GO" id="GO:0005737">
    <property type="term" value="C:cytoplasm"/>
    <property type="evidence" value="ECO:0007669"/>
    <property type="project" value="InterPro"/>
</dbReference>
<evidence type="ECO:0000313" key="11">
    <source>
        <dbReference type="EMBL" id="KUK46812.1"/>
    </source>
</evidence>
<reference evidence="11 12" key="1">
    <citation type="journal article" date="2015" name="MBio">
        <title>Genome-Resolved Metagenomic Analysis Reveals Roles for Candidate Phyla and Other Microbial Community Members in Biogeochemical Transformations in Oil Reservoirs.</title>
        <authorList>
            <person name="Hu P."/>
            <person name="Tom L."/>
            <person name="Singh A."/>
            <person name="Thomas B.C."/>
            <person name="Baker B.J."/>
            <person name="Piceno Y.M."/>
            <person name="Andersen G.L."/>
            <person name="Banfield J.F."/>
        </authorList>
    </citation>
    <scope>NUCLEOTIDE SEQUENCE [LARGE SCALE GENOMIC DNA]</scope>
    <source>
        <strain evidence="11">46_16</strain>
    </source>
</reference>
<dbReference type="Gene3D" id="3.20.20.140">
    <property type="entry name" value="Metal-dependent hydrolases"/>
    <property type="match status" value="1"/>
</dbReference>
<dbReference type="InterPro" id="IPR005920">
    <property type="entry name" value="HutI"/>
</dbReference>
<dbReference type="PANTHER" id="PTHR42752:SF1">
    <property type="entry name" value="IMIDAZOLONEPROPIONASE-RELATED"/>
    <property type="match status" value="1"/>
</dbReference>
<evidence type="ECO:0000256" key="1">
    <source>
        <dbReference type="ARBA" id="ARBA00005023"/>
    </source>
</evidence>
<dbReference type="PANTHER" id="PTHR42752">
    <property type="entry name" value="IMIDAZOLONEPROPIONASE"/>
    <property type="match status" value="1"/>
</dbReference>
<keyword evidence="8" id="KW-0408">Iron</keyword>
<evidence type="ECO:0000256" key="4">
    <source>
        <dbReference type="ARBA" id="ARBA00022723"/>
    </source>
</evidence>
<keyword evidence="3" id="KW-0963">Cytoplasm</keyword>
<dbReference type="InterPro" id="IPR054418">
    <property type="entry name" value="MQNX/HUTI_composite_N"/>
</dbReference>
<dbReference type="AlphaFoldDB" id="A0A117LH38"/>
<gene>
    <name evidence="11" type="ORF">XD73_0283</name>
</gene>
<organism evidence="11 12">
    <name type="scientific">Anaerolinea thermophila</name>
    <dbReference type="NCBI Taxonomy" id="167964"/>
    <lineage>
        <taxon>Bacteria</taxon>
        <taxon>Bacillati</taxon>
        <taxon>Chloroflexota</taxon>
        <taxon>Anaerolineae</taxon>
        <taxon>Anaerolineales</taxon>
        <taxon>Anaerolineaceae</taxon>
        <taxon>Anaerolinea</taxon>
    </lineage>
</organism>
<keyword evidence="4" id="KW-0479">Metal-binding</keyword>
<evidence type="ECO:0000259" key="10">
    <source>
        <dbReference type="Pfam" id="PF22039"/>
    </source>
</evidence>
<proteinExistence type="predicted"/>
<feature type="non-terminal residue" evidence="11">
    <location>
        <position position="264"/>
    </location>
</feature>
<dbReference type="EMBL" id="LGFU01000006">
    <property type="protein sequence ID" value="KUK46812.1"/>
    <property type="molecule type" value="Genomic_DNA"/>
</dbReference>
<dbReference type="Proteomes" id="UP000064249">
    <property type="component" value="Unassembled WGS sequence"/>
</dbReference>
<evidence type="ECO:0000256" key="8">
    <source>
        <dbReference type="ARBA" id="ARBA00023004"/>
    </source>
</evidence>
<comment type="pathway">
    <text evidence="1">Amino-acid degradation.</text>
</comment>
<dbReference type="SUPFAM" id="SSF51556">
    <property type="entry name" value="Metallo-dependent hydrolases"/>
    <property type="match status" value="1"/>
</dbReference>
<evidence type="ECO:0000259" key="9">
    <source>
        <dbReference type="Pfam" id="PF07969"/>
    </source>
</evidence>
<dbReference type="InterPro" id="IPR013108">
    <property type="entry name" value="Amidohydro_3"/>
</dbReference>
<dbReference type="Pfam" id="PF07969">
    <property type="entry name" value="Amidohydro_3"/>
    <property type="match status" value="1"/>
</dbReference>
<evidence type="ECO:0000256" key="3">
    <source>
        <dbReference type="ARBA" id="ARBA00022490"/>
    </source>
</evidence>
<evidence type="ECO:0000256" key="5">
    <source>
        <dbReference type="ARBA" id="ARBA00022801"/>
    </source>
</evidence>
<dbReference type="Pfam" id="PF22039">
    <property type="entry name" value="HUTI_composite_bact"/>
    <property type="match status" value="1"/>
</dbReference>
<sequence>MLIHSASQLVCLRGGAQRGSRLGKLDILEDGAVLVQDGSIQALGSSRDLLRRYPQEDKIDALQRVVMPGFVDPHTHLIWAGDRSNEFSMRLEGKSYMEIMAAGGGINATVQATRLASDKELKVASTQRAWSALKHGTTTLEAKSGYALTVDGELRLLQVLMQLRDEIPLDILPTFLGAHAVPPEFKDRPAEYTNLIIQHALPQLKEWWHMHYPHERLPFVDVFCEPAVFNLEQTRVILSTAKTLGFPLKIHADEFENIGGASLA</sequence>
<protein>
    <recommendedName>
        <fullName evidence="2">imidazolonepropionase</fullName>
        <ecNumber evidence="2">3.5.2.7</ecNumber>
    </recommendedName>
</protein>
<evidence type="ECO:0000256" key="6">
    <source>
        <dbReference type="ARBA" id="ARBA00022808"/>
    </source>
</evidence>
<dbReference type="SUPFAM" id="SSF51338">
    <property type="entry name" value="Composite domain of metallo-dependent hydrolases"/>
    <property type="match status" value="1"/>
</dbReference>
<dbReference type="EC" id="3.5.2.7" evidence="2"/>
<keyword evidence="6" id="KW-0369">Histidine metabolism</keyword>
<comment type="caution">
    <text evidence="11">The sequence shown here is derived from an EMBL/GenBank/DDBJ whole genome shotgun (WGS) entry which is preliminary data.</text>
</comment>
<evidence type="ECO:0000256" key="2">
    <source>
        <dbReference type="ARBA" id="ARBA00012864"/>
    </source>
</evidence>
<keyword evidence="5" id="KW-0378">Hydrolase</keyword>
<feature type="domain" description="Aminodeoxyfutalosine deaminase/Imidazolonepropionase-like composite" evidence="10">
    <location>
        <begin position="31"/>
        <end position="55"/>
    </location>
</feature>
<accession>A0A117LH38</accession>
<dbReference type="GO" id="GO:0046872">
    <property type="term" value="F:metal ion binding"/>
    <property type="evidence" value="ECO:0007669"/>
    <property type="project" value="UniProtKB-KW"/>
</dbReference>
<evidence type="ECO:0000313" key="12">
    <source>
        <dbReference type="Proteomes" id="UP000064249"/>
    </source>
</evidence>